<dbReference type="EMBL" id="QRXV01000006">
    <property type="protein sequence ID" value="RGU39967.1"/>
    <property type="molecule type" value="Genomic_DNA"/>
</dbReference>
<dbReference type="InterPro" id="IPR024214">
    <property type="entry name" value="DUF3843"/>
</dbReference>
<name>A0A173W419_BACUN</name>
<dbReference type="Proteomes" id="UP000284022">
    <property type="component" value="Unassembled WGS sequence"/>
</dbReference>
<evidence type="ECO:0000313" key="2">
    <source>
        <dbReference type="EMBL" id="RGU39967.1"/>
    </source>
</evidence>
<evidence type="ECO:0000313" key="4">
    <source>
        <dbReference type="Proteomes" id="UP000284022"/>
    </source>
</evidence>
<evidence type="ECO:0000313" key="1">
    <source>
        <dbReference type="EMBL" id="CUO75729.1"/>
    </source>
</evidence>
<reference evidence="1 3" key="1">
    <citation type="submission" date="2015-09" db="EMBL/GenBank/DDBJ databases">
        <authorList>
            <consortium name="Pathogen Informatics"/>
        </authorList>
    </citation>
    <scope>NUCLEOTIDE SEQUENCE [LARGE SCALE GENOMIC DNA]</scope>
    <source>
        <strain evidence="1 3">2789STDY5834898</strain>
    </source>
</reference>
<dbReference type="AlphaFoldDB" id="A0A173W419"/>
<dbReference type="EMBL" id="CZAO01000001">
    <property type="protein sequence ID" value="CUO75729.1"/>
    <property type="molecule type" value="Genomic_DNA"/>
</dbReference>
<sequence>MVLQFRHFFFHGIKEKKCYSLIIPPWRKYHSTTEEKSFHHGGTIFSTRWNDLIVAYKYTNRKEEKQENSHKKHIFTLEMKHIKNTHQTHFRVMKKIYPKKWLELHPYKQTNSVDQYYVGIANEIHKRLYSSTIADAFEEEENIRYTSLCLAAWFEDVISQTGIWQAFTAECRKRYGAYLPFYPIKGDYFPDEINLEDIRFLLWHHIQYLCRGISAINPENPGIEQTAQEIYGLLAEEYETAPENERMQEFLYHSAMGEEDFFHYREILDWFHYQCYFNIENVAQCRDEAERLLDDEKITPEMAETLIYATRTSLTFKGRRNLLSLTSPEWLALIGKAHPEHQLWGKVKVRKNSCYLLEKEDDRYLYVKDLCSEDEGEFKITKKSLNLSAIRSREVGKSTLICELIYFGNAWWQCGMLLENKYNQKMAEYVDDLTKQKEKTNEKAAFHDFIKASGGKSFVFCQSQEEISDFLLNKMDYNLKEGLDIPRINTENGAMLMANPHTGLHIQFKLCECIKSPDNPNYNKEEAEKNAIMFIVNPDIIPYQLSCILQDEGMLPDAYLNSLQRKEYGQEFIRKNAHFLTDYFHYRCREKDFD</sequence>
<gene>
    <name evidence="2" type="ORF">DWW83_07545</name>
    <name evidence="1" type="ORF">ERS852510_00015</name>
</gene>
<dbReference type="Pfam" id="PF12954">
    <property type="entry name" value="DUF3843"/>
    <property type="match status" value="2"/>
</dbReference>
<dbReference type="Proteomes" id="UP000095766">
    <property type="component" value="Unassembled WGS sequence"/>
</dbReference>
<accession>A0A173W419</accession>
<evidence type="ECO:0000313" key="3">
    <source>
        <dbReference type="Proteomes" id="UP000095766"/>
    </source>
</evidence>
<organism evidence="2 4">
    <name type="scientific">Bacteroides uniformis</name>
    <dbReference type="NCBI Taxonomy" id="820"/>
    <lineage>
        <taxon>Bacteria</taxon>
        <taxon>Pseudomonadati</taxon>
        <taxon>Bacteroidota</taxon>
        <taxon>Bacteroidia</taxon>
        <taxon>Bacteroidales</taxon>
        <taxon>Bacteroidaceae</taxon>
        <taxon>Bacteroides</taxon>
    </lineage>
</organism>
<protein>
    <submittedName>
        <fullName evidence="2">DUF3843 family protein</fullName>
    </submittedName>
    <submittedName>
        <fullName evidence="1">Protein of uncharacterized function (DUF3843)</fullName>
    </submittedName>
</protein>
<proteinExistence type="predicted"/>
<reference evidence="2 4" key="2">
    <citation type="submission" date="2018-08" db="EMBL/GenBank/DDBJ databases">
        <title>A genome reference for cultivated species of the human gut microbiota.</title>
        <authorList>
            <person name="Zou Y."/>
            <person name="Xue W."/>
            <person name="Luo G."/>
        </authorList>
    </citation>
    <scope>NUCLEOTIDE SEQUENCE [LARGE SCALE GENOMIC DNA]</scope>
    <source>
        <strain evidence="2 4">AF17-20</strain>
    </source>
</reference>